<sequence>MGDVIMDGEFLNPVTTPGIDLIWVIGSEQEVDWTGNFDVINIRMWQEDPERMSARPGETVFQNDSNPLPTSFKWKVDTYDFDTTRSN</sequence>
<keyword evidence="2" id="KW-1185">Reference proteome</keyword>
<protein>
    <submittedName>
        <fullName evidence="1">Uncharacterized protein</fullName>
    </submittedName>
</protein>
<evidence type="ECO:0000313" key="2">
    <source>
        <dbReference type="Proteomes" id="UP001174934"/>
    </source>
</evidence>
<name>A0AA39X032_9PEZI</name>
<dbReference type="AlphaFoldDB" id="A0AA39X032"/>
<comment type="caution">
    <text evidence="1">The sequence shown here is derived from an EMBL/GenBank/DDBJ whole genome shotgun (WGS) entry which is preliminary data.</text>
</comment>
<organism evidence="1 2">
    <name type="scientific">Bombardia bombarda</name>
    <dbReference type="NCBI Taxonomy" id="252184"/>
    <lineage>
        <taxon>Eukaryota</taxon>
        <taxon>Fungi</taxon>
        <taxon>Dikarya</taxon>
        <taxon>Ascomycota</taxon>
        <taxon>Pezizomycotina</taxon>
        <taxon>Sordariomycetes</taxon>
        <taxon>Sordariomycetidae</taxon>
        <taxon>Sordariales</taxon>
        <taxon>Lasiosphaeriaceae</taxon>
        <taxon>Bombardia</taxon>
    </lineage>
</organism>
<dbReference type="EMBL" id="JAULSR010000003">
    <property type="protein sequence ID" value="KAK0624804.1"/>
    <property type="molecule type" value="Genomic_DNA"/>
</dbReference>
<reference evidence="1" key="1">
    <citation type="submission" date="2023-06" db="EMBL/GenBank/DDBJ databases">
        <title>Genome-scale phylogeny and comparative genomics of the fungal order Sordariales.</title>
        <authorList>
            <consortium name="Lawrence Berkeley National Laboratory"/>
            <person name="Hensen N."/>
            <person name="Bonometti L."/>
            <person name="Westerberg I."/>
            <person name="Brannstrom I.O."/>
            <person name="Guillou S."/>
            <person name="Cros-Aarteil S."/>
            <person name="Calhoun S."/>
            <person name="Haridas S."/>
            <person name="Kuo A."/>
            <person name="Mondo S."/>
            <person name="Pangilinan J."/>
            <person name="Riley R."/>
            <person name="LaButti K."/>
            <person name="Andreopoulos B."/>
            <person name="Lipzen A."/>
            <person name="Chen C."/>
            <person name="Yanf M."/>
            <person name="Daum C."/>
            <person name="Ng V."/>
            <person name="Clum A."/>
            <person name="Steindorff A."/>
            <person name="Ohm R."/>
            <person name="Martin F."/>
            <person name="Silar P."/>
            <person name="Natvig D."/>
            <person name="Lalanne C."/>
            <person name="Gautier V."/>
            <person name="Ament-velasquez S.L."/>
            <person name="Kruys A."/>
            <person name="Hutchinson M.I."/>
            <person name="Powell A.J."/>
            <person name="Barry K."/>
            <person name="Miller A.N."/>
            <person name="Grigoriev I.V."/>
            <person name="Debuchy R."/>
            <person name="Gladieux P."/>
            <person name="Thoren M.H."/>
            <person name="Johannesson H."/>
        </authorList>
    </citation>
    <scope>NUCLEOTIDE SEQUENCE</scope>
    <source>
        <strain evidence="1">SMH3391-2</strain>
    </source>
</reference>
<dbReference type="Proteomes" id="UP001174934">
    <property type="component" value="Unassembled WGS sequence"/>
</dbReference>
<gene>
    <name evidence="1" type="ORF">B0T17DRAFT_531115</name>
</gene>
<accession>A0AA39X032</accession>
<evidence type="ECO:0000313" key="1">
    <source>
        <dbReference type="EMBL" id="KAK0624804.1"/>
    </source>
</evidence>
<proteinExistence type="predicted"/>